<proteinExistence type="predicted"/>
<reference evidence="1" key="1">
    <citation type="journal article" date="2020" name="Nature">
        <title>Giant virus diversity and host interactions through global metagenomics.</title>
        <authorList>
            <person name="Schulz F."/>
            <person name="Roux S."/>
            <person name="Paez-Espino D."/>
            <person name="Jungbluth S."/>
            <person name="Walsh D.A."/>
            <person name="Denef V.J."/>
            <person name="McMahon K.D."/>
            <person name="Konstantinidis K.T."/>
            <person name="Eloe-Fadrosh E.A."/>
            <person name="Kyrpides N.C."/>
            <person name="Woyke T."/>
        </authorList>
    </citation>
    <scope>NUCLEOTIDE SEQUENCE</scope>
    <source>
        <strain evidence="1">GVMAG-M-3300020166-18</strain>
    </source>
</reference>
<dbReference type="EMBL" id="MN739271">
    <property type="protein sequence ID" value="QHS96366.1"/>
    <property type="molecule type" value="Genomic_DNA"/>
</dbReference>
<name>A0A6C0BVV1_9ZZZZ</name>
<accession>A0A6C0BVV1</accession>
<evidence type="ECO:0000313" key="1">
    <source>
        <dbReference type="EMBL" id="QHS96366.1"/>
    </source>
</evidence>
<dbReference type="AlphaFoldDB" id="A0A6C0BVV1"/>
<protein>
    <submittedName>
        <fullName evidence="1">Uncharacterized protein</fullName>
    </submittedName>
</protein>
<organism evidence="1">
    <name type="scientific">viral metagenome</name>
    <dbReference type="NCBI Taxonomy" id="1070528"/>
    <lineage>
        <taxon>unclassified sequences</taxon>
        <taxon>metagenomes</taxon>
        <taxon>organismal metagenomes</taxon>
    </lineage>
</organism>
<sequence length="211" mass="23461">MKFGGGLEINNNLLSFVFALFCLLSVRFFSENIHEGLTNEVPLYYDENTFQTTSYNAKDHDRMDSNDPALTADHYKNLNPYGNNDLHDTPVPKNVSAMFNPVGQYNTPHPGNMLDQKNSENVGQYIPGGVKKADIPKDQEDLYILKSQVVPPVCPACPVAPPTEKKCPACPPCGRCPEPDFSCKKVPNYKVMSQDKIPDFKPQMSGGLGFR</sequence>